<protein>
    <submittedName>
        <fullName evidence="1">Uncharacterized protein</fullName>
    </submittedName>
</protein>
<comment type="caution">
    <text evidence="1">The sequence shown here is derived from an EMBL/GenBank/DDBJ whole genome shotgun (WGS) entry which is preliminary data.</text>
</comment>
<reference evidence="1 2" key="1">
    <citation type="submission" date="2018-05" db="EMBL/GenBank/DDBJ databases">
        <title>Description of Sphingomonas pokkalii sp nov, isolated from the rhizosphere of saline tolerant pokkali rice and its draft genome analysis.</title>
        <authorList>
            <person name="Menon R."/>
            <person name="Kumari S."/>
            <person name="Rameshkumar N."/>
        </authorList>
    </citation>
    <scope>NUCLEOTIDE SEQUENCE [LARGE SCALE GENOMIC DNA]</scope>
    <source>
        <strain evidence="1 2">L3B27</strain>
    </source>
</reference>
<gene>
    <name evidence="1" type="ORF">DD559_13655</name>
</gene>
<sequence length="357" mass="39234">MFIRKTGVRTAIDWSTHGADRALSGTRFQLLGDFGRAGPLPTDRFLIPGTRVDFGGGDVAAMTSSGLSQFKELLIATYMREREIRADIKKAKLQHAISWTARALSWGTLLSVVSKSLRAKADRAVALRKAQVSTLGGNLAASRISISFDMETAVADPHRHMLQAFDQLAISEGSWALKTSQHIDRVKARSMSSTVVDRIVARLARRTDPLVDTADLPLSLPVQNGRSTAYFYPGFVLVVDVDRSNFAIIDLKELDISYTSVRFTESERVPTDARLVGKVWAKSNKDGSRDRRFKDNRELPVMLYGELGLKTSTGLNEAFMFSRSEPCEAFVRAIGELKRVLATGAVPLSAGSKSLPK</sequence>
<evidence type="ECO:0000313" key="2">
    <source>
        <dbReference type="Proteomes" id="UP000245890"/>
    </source>
</evidence>
<proteinExistence type="predicted"/>
<accession>A0A2U0SFV7</accession>
<dbReference type="AlphaFoldDB" id="A0A2U0SFV7"/>
<name>A0A2U0SFV7_9SPHN</name>
<keyword evidence="2" id="KW-1185">Reference proteome</keyword>
<dbReference type="EMBL" id="QENQ01000001">
    <property type="protein sequence ID" value="PVX30249.1"/>
    <property type="molecule type" value="Genomic_DNA"/>
</dbReference>
<evidence type="ECO:0000313" key="1">
    <source>
        <dbReference type="EMBL" id="PVX30249.1"/>
    </source>
</evidence>
<dbReference type="Proteomes" id="UP000245890">
    <property type="component" value="Unassembled WGS sequence"/>
</dbReference>
<organism evidence="1 2">
    <name type="scientific">Sphingomonas pokkalii</name>
    <dbReference type="NCBI Taxonomy" id="2175090"/>
    <lineage>
        <taxon>Bacteria</taxon>
        <taxon>Pseudomonadati</taxon>
        <taxon>Pseudomonadota</taxon>
        <taxon>Alphaproteobacteria</taxon>
        <taxon>Sphingomonadales</taxon>
        <taxon>Sphingomonadaceae</taxon>
        <taxon>Sphingomonas</taxon>
    </lineage>
</organism>